<dbReference type="Gene3D" id="2.102.10.10">
    <property type="entry name" value="Rieske [2Fe-2S] iron-sulphur domain"/>
    <property type="match status" value="1"/>
</dbReference>
<dbReference type="STRING" id="70996.SE18_10310"/>
<comment type="caution">
    <text evidence="2">The sequence shown here is derived from an EMBL/GenBank/DDBJ whole genome shotgun (WGS) entry which is preliminary data.</text>
</comment>
<proteinExistence type="predicted"/>
<organism evidence="2 3">
    <name type="scientific">Herpetosiphon geysericola</name>
    <dbReference type="NCBI Taxonomy" id="70996"/>
    <lineage>
        <taxon>Bacteria</taxon>
        <taxon>Bacillati</taxon>
        <taxon>Chloroflexota</taxon>
        <taxon>Chloroflexia</taxon>
        <taxon>Herpetosiphonales</taxon>
        <taxon>Herpetosiphonaceae</taxon>
        <taxon>Herpetosiphon</taxon>
    </lineage>
</organism>
<keyword evidence="3" id="KW-1185">Reference proteome</keyword>
<dbReference type="GO" id="GO:0051537">
    <property type="term" value="F:2 iron, 2 sulfur cluster binding"/>
    <property type="evidence" value="ECO:0007669"/>
    <property type="project" value="InterPro"/>
</dbReference>
<sequence>MSMLDPYEVERLERSRKRATRLLTLVMGLATLFCGALFVYIISPPARTYTLGPVSQFPLGQTVQVSVKQLVASETIASRPEVSDDPLLVTRLSADQWRVFLAWDSLSGCIVIYEQSNQTYRDQCSDRVYDEQGFLISENRRLRLGQLPVTVVDEQVQIRDELLPDPRQE</sequence>
<feature type="transmembrane region" description="Helical" evidence="1">
    <location>
        <begin position="21"/>
        <end position="42"/>
    </location>
</feature>
<reference evidence="2 3" key="1">
    <citation type="submission" date="2015-07" db="EMBL/GenBank/DDBJ databases">
        <title>Whole genome sequence of Herpetosiphon geysericola DSM 7119.</title>
        <authorList>
            <person name="Hemp J."/>
            <person name="Ward L.M."/>
            <person name="Pace L.A."/>
            <person name="Fischer W.W."/>
        </authorList>
    </citation>
    <scope>NUCLEOTIDE SEQUENCE [LARGE SCALE GENOMIC DNA]</scope>
    <source>
        <strain evidence="2 3">DSM 7119</strain>
    </source>
</reference>
<dbReference type="EMBL" id="LGKP01000017">
    <property type="protein sequence ID" value="KPL88110.1"/>
    <property type="molecule type" value="Genomic_DNA"/>
</dbReference>
<protein>
    <recommendedName>
        <fullName evidence="4">Rieske domain-containing protein</fullName>
    </recommendedName>
</protein>
<keyword evidence="1" id="KW-0472">Membrane</keyword>
<dbReference type="OrthoDB" id="9767869at2"/>
<evidence type="ECO:0000313" key="3">
    <source>
        <dbReference type="Proteomes" id="UP000050277"/>
    </source>
</evidence>
<gene>
    <name evidence="2" type="ORF">SE18_10310</name>
</gene>
<dbReference type="InterPro" id="IPR036922">
    <property type="entry name" value="Rieske_2Fe-2S_sf"/>
</dbReference>
<dbReference type="RefSeq" id="WP_054534370.1">
    <property type="nucleotide sequence ID" value="NZ_LGKP01000017.1"/>
</dbReference>
<dbReference type="AlphaFoldDB" id="A0A0P6YCK8"/>
<keyword evidence="1" id="KW-0812">Transmembrane</keyword>
<keyword evidence="1" id="KW-1133">Transmembrane helix</keyword>
<accession>A0A0P6YCK8</accession>
<evidence type="ECO:0000313" key="2">
    <source>
        <dbReference type="EMBL" id="KPL88110.1"/>
    </source>
</evidence>
<dbReference type="Proteomes" id="UP000050277">
    <property type="component" value="Unassembled WGS sequence"/>
</dbReference>
<evidence type="ECO:0008006" key="4">
    <source>
        <dbReference type="Google" id="ProtNLM"/>
    </source>
</evidence>
<name>A0A0P6YCK8_9CHLR</name>
<evidence type="ECO:0000256" key="1">
    <source>
        <dbReference type="SAM" id="Phobius"/>
    </source>
</evidence>